<dbReference type="InterPro" id="IPR004255">
    <property type="entry name" value="O-acyltransferase_WSD1_N"/>
</dbReference>
<keyword evidence="2" id="KW-0808">Transferase</keyword>
<keyword evidence="2" id="KW-0012">Acyltransferase</keyword>
<feature type="domain" description="O-acyltransferase WSD1-like N-terminal" evidence="1">
    <location>
        <begin position="53"/>
        <end position="195"/>
    </location>
</feature>
<dbReference type="Proteomes" id="UP000317940">
    <property type="component" value="Unassembled WGS sequence"/>
</dbReference>
<comment type="caution">
    <text evidence="2">The sequence shown here is derived from an EMBL/GenBank/DDBJ whole genome shotgun (WGS) entry which is preliminary data.</text>
</comment>
<evidence type="ECO:0000313" key="3">
    <source>
        <dbReference type="Proteomes" id="UP000317940"/>
    </source>
</evidence>
<dbReference type="Gene3D" id="3.30.559.10">
    <property type="entry name" value="Chloramphenicol acetyltransferase-like domain"/>
    <property type="match status" value="1"/>
</dbReference>
<dbReference type="GO" id="GO:0004144">
    <property type="term" value="F:diacylglycerol O-acyltransferase activity"/>
    <property type="evidence" value="ECO:0007669"/>
    <property type="project" value="InterPro"/>
</dbReference>
<keyword evidence="3" id="KW-1185">Reference proteome</keyword>
<name>A0A561T7E1_9ACTN</name>
<accession>A0A561T7E1</accession>
<protein>
    <submittedName>
        <fullName evidence="2">Wax ester synthase-like acyl-CoA acyltransferase family protein</fullName>
    </submittedName>
</protein>
<reference evidence="2 3" key="1">
    <citation type="submission" date="2019-06" db="EMBL/GenBank/DDBJ databases">
        <title>Sequencing the genomes of 1000 actinobacteria strains.</title>
        <authorList>
            <person name="Klenk H.-P."/>
        </authorList>
    </citation>
    <scope>NUCLEOTIDE SEQUENCE [LARGE SCALE GENOMIC DNA]</scope>
    <source>
        <strain evidence="2 3">DSM 44826</strain>
    </source>
</reference>
<sequence length="445" mass="46850">MKRVKRLERVERVKRLDRRFDDMSADGLPCDDAPMAPQDAWLYRQQRRSAAPAPIGLVAWFAGPAPDLDRLRELADRRLGGLERLRLVPRTAPTGWPHWVLGGRFAVERHVLAGSGNGLEVLVGELAAAPLPTGLPPWQLHLLPAAGGFALLLRAHHALLDGVSLNAVLDLLLGVEPAEPVGPAEPAVLPGPVHPAAPGPVRRARRLAWLADDLLPKGLRLPIHGSPGTGRRVCFATVDAAELAAARAALPGTRCSGTAVFLAATAGALDRLELLGRGRGATALVPIDARPGDERALLGNHYATVRIPLPVRAERRARLAALADRTARDRLLPRALAQAATVAGQPHRVTAAGAVLSRYLDSSAYFSLLCSSLPAPAGPDRVLGSAQLVGLSALPPLGPAHPVALTLHHHPTGATLAAVTDDRFAHLAAPLAAAVRTEIALLAAR</sequence>
<dbReference type="SUPFAM" id="SSF52777">
    <property type="entry name" value="CoA-dependent acyltransferases"/>
    <property type="match status" value="1"/>
</dbReference>
<organism evidence="2 3">
    <name type="scientific">Kitasatospora viridis</name>
    <dbReference type="NCBI Taxonomy" id="281105"/>
    <lineage>
        <taxon>Bacteria</taxon>
        <taxon>Bacillati</taxon>
        <taxon>Actinomycetota</taxon>
        <taxon>Actinomycetes</taxon>
        <taxon>Kitasatosporales</taxon>
        <taxon>Streptomycetaceae</taxon>
        <taxon>Kitasatospora</taxon>
    </lineage>
</organism>
<proteinExistence type="predicted"/>
<dbReference type="InterPro" id="IPR023213">
    <property type="entry name" value="CAT-like_dom_sf"/>
</dbReference>
<dbReference type="AlphaFoldDB" id="A0A561T7E1"/>
<evidence type="ECO:0000259" key="1">
    <source>
        <dbReference type="Pfam" id="PF03007"/>
    </source>
</evidence>
<dbReference type="GO" id="GO:0019432">
    <property type="term" value="P:triglyceride biosynthetic process"/>
    <property type="evidence" value="ECO:0007669"/>
    <property type="project" value="UniProtKB-UniPathway"/>
</dbReference>
<dbReference type="Pfam" id="PF03007">
    <property type="entry name" value="WS_DGAT_cat"/>
    <property type="match status" value="1"/>
</dbReference>
<dbReference type="UniPathway" id="UPA00282"/>
<evidence type="ECO:0000313" key="2">
    <source>
        <dbReference type="EMBL" id="TWF83029.1"/>
    </source>
</evidence>
<dbReference type="EMBL" id="VIWT01000004">
    <property type="protein sequence ID" value="TWF83029.1"/>
    <property type="molecule type" value="Genomic_DNA"/>
</dbReference>
<gene>
    <name evidence="2" type="ORF">FHX73_14512</name>
</gene>